<dbReference type="Proteomes" id="UP001519460">
    <property type="component" value="Unassembled WGS sequence"/>
</dbReference>
<dbReference type="GO" id="GO:0032259">
    <property type="term" value="P:methylation"/>
    <property type="evidence" value="ECO:0007669"/>
    <property type="project" value="UniProtKB-KW"/>
</dbReference>
<protein>
    <recommendedName>
        <fullName evidence="4">Methyltransferase type 11 domain-containing protein</fullName>
    </recommendedName>
</protein>
<proteinExistence type="inferred from homology"/>
<gene>
    <name evidence="5" type="ORF">BaRGS_00034196</name>
</gene>
<keyword evidence="3" id="KW-0808">Transferase</keyword>
<evidence type="ECO:0000256" key="2">
    <source>
        <dbReference type="ARBA" id="ARBA00022603"/>
    </source>
</evidence>
<evidence type="ECO:0000313" key="6">
    <source>
        <dbReference type="Proteomes" id="UP001519460"/>
    </source>
</evidence>
<keyword evidence="6" id="KW-1185">Reference proteome</keyword>
<reference evidence="5 6" key="1">
    <citation type="journal article" date="2023" name="Sci. Data">
        <title>Genome assembly of the Korean intertidal mud-creeper Batillaria attramentaria.</title>
        <authorList>
            <person name="Patra A.K."/>
            <person name="Ho P.T."/>
            <person name="Jun S."/>
            <person name="Lee S.J."/>
            <person name="Kim Y."/>
            <person name="Won Y.J."/>
        </authorList>
    </citation>
    <scope>NUCLEOTIDE SEQUENCE [LARGE SCALE GENOMIC DNA]</scope>
    <source>
        <strain evidence="5">Wonlab-2016</strain>
    </source>
</reference>
<dbReference type="AlphaFoldDB" id="A0ABD0JHW5"/>
<dbReference type="Gene3D" id="3.40.50.150">
    <property type="entry name" value="Vaccinia Virus protein VP39"/>
    <property type="match status" value="1"/>
</dbReference>
<evidence type="ECO:0000259" key="4">
    <source>
        <dbReference type="Pfam" id="PF08241"/>
    </source>
</evidence>
<sequence>MHRKLFETSKIAEAYAKYRPTYGKDVYETIINFCKEAKCSFKLAVDVGCGSGQSTVPLAEHFGEVIGVDVSEKQISQAPRNIANLSFRVGPAEDLSFVGTQTADLVTVAQAMHWMDLGRFYPEVERVLKPGGSFVSYGYGLSVLDDQRAEEALHHFYRGVLGQYWTEGRDKVEEHYQSFSLPFPGWRRNDSLKIERTWSVDELIGYLSSWSAWHKYLLDHPNSDAMEELRQRFKQLYRTGAGEGETERPVHVFWPVFMLMGHKPVL</sequence>
<dbReference type="EMBL" id="JACVVK020000433">
    <property type="protein sequence ID" value="KAK7474551.1"/>
    <property type="molecule type" value="Genomic_DNA"/>
</dbReference>
<evidence type="ECO:0000256" key="1">
    <source>
        <dbReference type="ARBA" id="ARBA00008361"/>
    </source>
</evidence>
<dbReference type="CDD" id="cd02440">
    <property type="entry name" value="AdoMet_MTases"/>
    <property type="match status" value="1"/>
</dbReference>
<feature type="domain" description="Methyltransferase type 11" evidence="4">
    <location>
        <begin position="45"/>
        <end position="135"/>
    </location>
</feature>
<dbReference type="InterPro" id="IPR013216">
    <property type="entry name" value="Methyltransf_11"/>
</dbReference>
<dbReference type="GO" id="GO:0008168">
    <property type="term" value="F:methyltransferase activity"/>
    <property type="evidence" value="ECO:0007669"/>
    <property type="project" value="UniProtKB-KW"/>
</dbReference>
<dbReference type="SUPFAM" id="SSF53335">
    <property type="entry name" value="S-adenosyl-L-methionine-dependent methyltransferases"/>
    <property type="match status" value="1"/>
</dbReference>
<comment type="similarity">
    <text evidence="1">Belongs to the methyltransferase superfamily.</text>
</comment>
<evidence type="ECO:0000313" key="5">
    <source>
        <dbReference type="EMBL" id="KAK7474551.1"/>
    </source>
</evidence>
<evidence type="ECO:0000256" key="3">
    <source>
        <dbReference type="ARBA" id="ARBA00022679"/>
    </source>
</evidence>
<accession>A0ABD0JHW5</accession>
<dbReference type="InterPro" id="IPR051052">
    <property type="entry name" value="Diverse_substrate_MTase"/>
</dbReference>
<keyword evidence="2" id="KW-0489">Methyltransferase</keyword>
<dbReference type="Pfam" id="PF08241">
    <property type="entry name" value="Methyltransf_11"/>
    <property type="match status" value="1"/>
</dbReference>
<name>A0ABD0JHW5_9CAEN</name>
<organism evidence="5 6">
    <name type="scientific">Batillaria attramentaria</name>
    <dbReference type="NCBI Taxonomy" id="370345"/>
    <lineage>
        <taxon>Eukaryota</taxon>
        <taxon>Metazoa</taxon>
        <taxon>Spiralia</taxon>
        <taxon>Lophotrochozoa</taxon>
        <taxon>Mollusca</taxon>
        <taxon>Gastropoda</taxon>
        <taxon>Caenogastropoda</taxon>
        <taxon>Sorbeoconcha</taxon>
        <taxon>Cerithioidea</taxon>
        <taxon>Batillariidae</taxon>
        <taxon>Batillaria</taxon>
    </lineage>
</organism>
<dbReference type="PANTHER" id="PTHR44942">
    <property type="entry name" value="METHYLTRANSF_11 DOMAIN-CONTAINING PROTEIN"/>
    <property type="match status" value="1"/>
</dbReference>
<comment type="caution">
    <text evidence="5">The sequence shown here is derived from an EMBL/GenBank/DDBJ whole genome shotgun (WGS) entry which is preliminary data.</text>
</comment>
<dbReference type="InterPro" id="IPR029063">
    <property type="entry name" value="SAM-dependent_MTases_sf"/>
</dbReference>
<dbReference type="PANTHER" id="PTHR44942:SF4">
    <property type="entry name" value="METHYLTRANSFERASE TYPE 11 DOMAIN-CONTAINING PROTEIN"/>
    <property type="match status" value="1"/>
</dbReference>